<dbReference type="PANTHER" id="PTHR34135">
    <property type="entry name" value="LYSOZYME"/>
    <property type="match status" value="1"/>
</dbReference>
<keyword evidence="3" id="KW-0326">Glycosidase</keyword>
<dbReference type="InterPro" id="IPR017853">
    <property type="entry name" value="GH"/>
</dbReference>
<dbReference type="EMBL" id="AEXO01000026">
    <property type="protein sequence ID" value="EGC87031.1"/>
    <property type="molecule type" value="Genomic_DNA"/>
</dbReference>
<keyword evidence="6" id="KW-1185">Reference proteome</keyword>
<proteinExistence type="inferred from homology"/>
<dbReference type="AlphaFoldDB" id="F0H542"/>
<reference evidence="5 6" key="1">
    <citation type="submission" date="2011-02" db="EMBL/GenBank/DDBJ databases">
        <authorList>
            <person name="Durkin A.S."/>
            <person name="Madupu R."/>
            <person name="Torralba M."/>
            <person name="Gillis M."/>
            <person name="Methe B."/>
            <person name="Sutton G."/>
            <person name="Nelson K.E."/>
        </authorList>
    </citation>
    <scope>NUCLEOTIDE SEQUENCE [LARGE SCALE GENOMIC DNA]</scope>
    <source>
        <strain evidence="5 6">CRIS 18C-A</strain>
    </source>
</reference>
<dbReference type="GO" id="GO:0016998">
    <property type="term" value="P:cell wall macromolecule catabolic process"/>
    <property type="evidence" value="ECO:0007669"/>
    <property type="project" value="InterPro"/>
</dbReference>
<evidence type="ECO:0000256" key="2">
    <source>
        <dbReference type="ARBA" id="ARBA00022801"/>
    </source>
</evidence>
<dbReference type="PANTHER" id="PTHR34135:SF2">
    <property type="entry name" value="LYSOZYME"/>
    <property type="match status" value="1"/>
</dbReference>
<evidence type="ECO:0000256" key="3">
    <source>
        <dbReference type="ARBA" id="ARBA00023295"/>
    </source>
</evidence>
<keyword evidence="4" id="KW-0472">Membrane</keyword>
<comment type="similarity">
    <text evidence="1">Belongs to the glycosyl hydrolase 25 family.</text>
</comment>
<keyword evidence="4" id="KW-1133">Transmembrane helix</keyword>
<feature type="transmembrane region" description="Helical" evidence="4">
    <location>
        <begin position="48"/>
        <end position="66"/>
    </location>
</feature>
<dbReference type="SMART" id="SM00641">
    <property type="entry name" value="Glyco_25"/>
    <property type="match status" value="1"/>
</dbReference>
<dbReference type="SUPFAM" id="SSF51445">
    <property type="entry name" value="(Trans)glycosidases"/>
    <property type="match status" value="1"/>
</dbReference>
<comment type="caution">
    <text evidence="5">The sequence shown here is derived from an EMBL/GenBank/DDBJ whole genome shotgun (WGS) entry which is preliminary data.</text>
</comment>
<gene>
    <name evidence="5" type="ORF">HMPREF9303_2406</name>
</gene>
<dbReference type="Gene3D" id="3.20.20.80">
    <property type="entry name" value="Glycosidases"/>
    <property type="match status" value="1"/>
</dbReference>
<accession>F0H542</accession>
<dbReference type="InterPro" id="IPR018077">
    <property type="entry name" value="Glyco_hydro_fam25_subgr"/>
</dbReference>
<organism evidence="5 6">
    <name type="scientific">Prevotella denticola CRIS 18C-A</name>
    <dbReference type="NCBI Taxonomy" id="944557"/>
    <lineage>
        <taxon>Bacteria</taxon>
        <taxon>Pseudomonadati</taxon>
        <taxon>Bacteroidota</taxon>
        <taxon>Bacteroidia</taxon>
        <taxon>Bacteroidales</taxon>
        <taxon>Prevotellaceae</taxon>
        <taxon>Prevotella</taxon>
    </lineage>
</organism>
<dbReference type="Proteomes" id="UP000003155">
    <property type="component" value="Unassembled WGS sequence"/>
</dbReference>
<dbReference type="GO" id="GO:0009253">
    <property type="term" value="P:peptidoglycan catabolic process"/>
    <property type="evidence" value="ECO:0007669"/>
    <property type="project" value="InterPro"/>
</dbReference>
<keyword evidence="2 5" id="KW-0378">Hydrolase</keyword>
<evidence type="ECO:0000313" key="6">
    <source>
        <dbReference type="Proteomes" id="UP000003155"/>
    </source>
</evidence>
<dbReference type="Pfam" id="PF01183">
    <property type="entry name" value="Glyco_hydro_25"/>
    <property type="match status" value="1"/>
</dbReference>
<keyword evidence="4" id="KW-0812">Transmembrane</keyword>
<dbReference type="InterPro" id="IPR002053">
    <property type="entry name" value="Glyco_hydro_25"/>
</dbReference>
<dbReference type="PROSITE" id="PS51904">
    <property type="entry name" value="GLYCOSYL_HYDROL_F25_2"/>
    <property type="match status" value="1"/>
</dbReference>
<dbReference type="GO" id="GO:0016052">
    <property type="term" value="P:carbohydrate catabolic process"/>
    <property type="evidence" value="ECO:0007669"/>
    <property type="project" value="TreeGrafter"/>
</dbReference>
<dbReference type="RefSeq" id="WP_004352106.1">
    <property type="nucleotide sequence ID" value="NZ_AEXO01000026.1"/>
</dbReference>
<sequence length="291" mass="34132">MQYGIDGLCLSVLALAIQGGIIKKQATKEMVKRRRKHRRRRLKSKNRLWWLAAAFTTMAVILIIDLKPWKRHHVTVSDQWPYHDLTKGDYAKDFDGLDISRHQGKIHWDELIAENPQLQFVYIKATEGSSIVDPLYKRNFRSAKERGLLVGSYHFLTSRTSMHKQVENFLGNIDVSQQDLLLLVDVEKDGTCEWSRDIIQKNLSEFIRLVKKHTGQAPMIYTNEAYYHMNLYPEFNRYRLFIANYNLPPELPGAKYDIWQSSKHGRVHGIWNYVDVDRLRDGVSVNDFRMP</sequence>
<evidence type="ECO:0000313" key="5">
    <source>
        <dbReference type="EMBL" id="EGC87031.1"/>
    </source>
</evidence>
<evidence type="ECO:0000256" key="4">
    <source>
        <dbReference type="SAM" id="Phobius"/>
    </source>
</evidence>
<dbReference type="GO" id="GO:0003796">
    <property type="term" value="F:lysozyme activity"/>
    <property type="evidence" value="ECO:0007669"/>
    <property type="project" value="InterPro"/>
</dbReference>
<name>F0H542_9BACT</name>
<evidence type="ECO:0000256" key="1">
    <source>
        <dbReference type="ARBA" id="ARBA00010646"/>
    </source>
</evidence>
<protein>
    <submittedName>
        <fullName evidence="5">Glycosyl hydrolase family 25</fullName>
    </submittedName>
</protein>